<keyword evidence="4" id="KW-1185">Reference proteome</keyword>
<evidence type="ECO:0000256" key="1">
    <source>
        <dbReference type="SAM" id="MobiDB-lite"/>
    </source>
</evidence>
<evidence type="ECO:0000313" key="4">
    <source>
        <dbReference type="Proteomes" id="UP001162156"/>
    </source>
</evidence>
<sequence length="688" mass="75512">MWMTILSLCASVTLVMSLVFCLCWRKKTPKNDWQGLDGMVTQKNPDENVNHLPSAASCVVDGINASGDSLDSNKRNAVTNTRRSLPDIPSEQGTAVNWEPAGDNSSEHYATVGQFHNAVKRHTLPNGIESRPSISQHSSLSQADDTFSPYERVKYDKIKSKEHPYAQLQPTTSRPIVYEENQSTSEERMNLLSEPTAPPRSRRSSAHSNGGLDIPAASAVAGVLAASPELPYMTPPVAQPNFSGDSQDSSKGYTSISVREPLANIIAQTKEMNKSRRQLDPHYSTVSDDSDDVYTTIPDPNNPIYNSESETYARIPPLPLTVEAEVNPPLSQTQEEVDDVVDQLYEPAPQPAPPSVDSLKHVTGHSTQTHSHSRQASSSSSIANLGSPKPEKRQANSPLPPPPTANSFDFHSDKLLAMRNLDDLYAKVHKNKKEELVTLVMKKIRGSSDEPGYASINGPESITSSDPGYEVLKNGAPSESDPNYEELRHRISNASDCAGYSRIKEKVSNDGYSVVNKQRKNVPPLTMFNNDDNLDEPNYESMPSEINLDPNYAALKSNDSESDPNYESVCQNDPNYESVKDLEEPPYERLDEDSSRTNSDVSGYEKVRKKGYETADTSESSNGAGKSLSDKSDPPYELLNNDTDSEIPGYEKIKNKSVKSPQSSGSSGNSIEPVHTSNILEEDGIFQV</sequence>
<feature type="region of interest" description="Disordered" evidence="1">
    <location>
        <begin position="272"/>
        <end position="310"/>
    </location>
</feature>
<gene>
    <name evidence="3" type="ORF">NQ314_014768</name>
</gene>
<accession>A0AAV8X2T8</accession>
<feature type="region of interest" description="Disordered" evidence="1">
    <location>
        <begin position="125"/>
        <end position="148"/>
    </location>
</feature>
<feature type="compositionally biased region" description="Low complexity" evidence="1">
    <location>
        <begin position="658"/>
        <end position="670"/>
    </location>
</feature>
<name>A0AAV8X2T8_9CUCU</name>
<dbReference type="AlphaFoldDB" id="A0AAV8X2T8"/>
<evidence type="ECO:0000256" key="2">
    <source>
        <dbReference type="SAM" id="SignalP"/>
    </source>
</evidence>
<feature type="compositionally biased region" description="Basic and acidic residues" evidence="1">
    <location>
        <begin position="578"/>
        <end position="595"/>
    </location>
</feature>
<feature type="region of interest" description="Disordered" evidence="1">
    <location>
        <begin position="345"/>
        <end position="408"/>
    </location>
</feature>
<feature type="compositionally biased region" description="Polar residues" evidence="1">
    <location>
        <begin position="168"/>
        <end position="184"/>
    </location>
</feature>
<proteinExistence type="predicted"/>
<feature type="compositionally biased region" description="Polar residues" evidence="1">
    <location>
        <begin position="563"/>
        <end position="575"/>
    </location>
</feature>
<feature type="compositionally biased region" description="Low complexity" evidence="1">
    <location>
        <begin position="365"/>
        <end position="381"/>
    </location>
</feature>
<feature type="compositionally biased region" description="Polar residues" evidence="1">
    <location>
        <begin position="132"/>
        <end position="145"/>
    </location>
</feature>
<comment type="caution">
    <text evidence="3">The sequence shown here is derived from an EMBL/GenBank/DDBJ whole genome shotgun (WGS) entry which is preliminary data.</text>
</comment>
<feature type="compositionally biased region" description="Basic and acidic residues" evidence="1">
    <location>
        <begin position="603"/>
        <end position="613"/>
    </location>
</feature>
<dbReference type="EMBL" id="JANEYF010004067">
    <property type="protein sequence ID" value="KAJ8932276.1"/>
    <property type="molecule type" value="Genomic_DNA"/>
</dbReference>
<feature type="region of interest" description="Disordered" evidence="1">
    <location>
        <begin position="522"/>
        <end position="688"/>
    </location>
</feature>
<organism evidence="3 4">
    <name type="scientific">Rhamnusium bicolor</name>
    <dbReference type="NCBI Taxonomy" id="1586634"/>
    <lineage>
        <taxon>Eukaryota</taxon>
        <taxon>Metazoa</taxon>
        <taxon>Ecdysozoa</taxon>
        <taxon>Arthropoda</taxon>
        <taxon>Hexapoda</taxon>
        <taxon>Insecta</taxon>
        <taxon>Pterygota</taxon>
        <taxon>Neoptera</taxon>
        <taxon>Endopterygota</taxon>
        <taxon>Coleoptera</taxon>
        <taxon>Polyphaga</taxon>
        <taxon>Cucujiformia</taxon>
        <taxon>Chrysomeloidea</taxon>
        <taxon>Cerambycidae</taxon>
        <taxon>Lepturinae</taxon>
        <taxon>Rhagiini</taxon>
        <taxon>Rhamnusium</taxon>
    </lineage>
</organism>
<feature type="region of interest" description="Disordered" evidence="1">
    <location>
        <begin position="161"/>
        <end position="211"/>
    </location>
</feature>
<reference evidence="3" key="1">
    <citation type="journal article" date="2023" name="Insect Mol. Biol.">
        <title>Genome sequencing provides insights into the evolution of gene families encoding plant cell wall-degrading enzymes in longhorned beetles.</title>
        <authorList>
            <person name="Shin N.R."/>
            <person name="Okamura Y."/>
            <person name="Kirsch R."/>
            <person name="Pauchet Y."/>
        </authorList>
    </citation>
    <scope>NUCLEOTIDE SEQUENCE</scope>
    <source>
        <strain evidence="3">RBIC_L_NR</strain>
    </source>
</reference>
<keyword evidence="2" id="KW-0732">Signal</keyword>
<feature type="compositionally biased region" description="Polar residues" evidence="1">
    <location>
        <begin position="615"/>
        <end position="624"/>
    </location>
</feature>
<evidence type="ECO:0000313" key="3">
    <source>
        <dbReference type="EMBL" id="KAJ8932276.1"/>
    </source>
</evidence>
<feature type="chain" id="PRO_5043787680" evidence="2">
    <location>
        <begin position="18"/>
        <end position="688"/>
    </location>
</feature>
<protein>
    <submittedName>
        <fullName evidence="3">Uncharacterized protein</fullName>
    </submittedName>
</protein>
<feature type="signal peptide" evidence="2">
    <location>
        <begin position="1"/>
        <end position="17"/>
    </location>
</feature>
<dbReference type="Proteomes" id="UP001162156">
    <property type="component" value="Unassembled WGS sequence"/>
</dbReference>